<proteinExistence type="predicted"/>
<evidence type="ECO:0000313" key="2">
    <source>
        <dbReference type="Proteomes" id="UP000652755"/>
    </source>
</evidence>
<evidence type="ECO:0000313" key="1">
    <source>
        <dbReference type="EMBL" id="MBC6110440.1"/>
    </source>
</evidence>
<name>A0ABR7KQU7_9SPHI</name>
<protein>
    <submittedName>
        <fullName evidence="1">Uncharacterized protein</fullName>
    </submittedName>
</protein>
<dbReference type="RefSeq" id="WP_187070906.1">
    <property type="nucleotide sequence ID" value="NZ_JACRYL010000006.1"/>
</dbReference>
<sequence>MKIFLFAFIFIALGKVSYCQQLKQSIDYQYYRDDKSYYAFELFKEVKNTEDNQLLLNFTSNAHHNKIDKIYIKSGDVELRLKFKVREETIHSDNPEQKFYPISFNKKELVDKKIQCEATIIFKMEGGIQYALPFNTCNLKELMAKN</sequence>
<reference evidence="1 2" key="1">
    <citation type="submission" date="2020-08" db="EMBL/GenBank/DDBJ databases">
        <authorList>
            <person name="Sun Q."/>
            <person name="Inoue M."/>
        </authorList>
    </citation>
    <scope>NUCLEOTIDE SEQUENCE [LARGE SCALE GENOMIC DNA]</scope>
    <source>
        <strain evidence="1 2">CCM 8938</strain>
    </source>
</reference>
<dbReference type="Proteomes" id="UP000652755">
    <property type="component" value="Unassembled WGS sequence"/>
</dbReference>
<dbReference type="EMBL" id="JACRYL010000006">
    <property type="protein sequence ID" value="MBC6110440.1"/>
    <property type="molecule type" value="Genomic_DNA"/>
</dbReference>
<comment type="caution">
    <text evidence="1">The sequence shown here is derived from an EMBL/GenBank/DDBJ whole genome shotgun (WGS) entry which is preliminary data.</text>
</comment>
<keyword evidence="2" id="KW-1185">Reference proteome</keyword>
<organism evidence="1 2">
    <name type="scientific">Pedobacter fastidiosus</name>
    <dbReference type="NCBI Taxonomy" id="2765361"/>
    <lineage>
        <taxon>Bacteria</taxon>
        <taxon>Pseudomonadati</taxon>
        <taxon>Bacteroidota</taxon>
        <taxon>Sphingobacteriia</taxon>
        <taxon>Sphingobacteriales</taxon>
        <taxon>Sphingobacteriaceae</taxon>
        <taxon>Pedobacter</taxon>
    </lineage>
</organism>
<gene>
    <name evidence="1" type="ORF">H7U22_08395</name>
</gene>
<accession>A0ABR7KQU7</accession>